<dbReference type="EMBL" id="JACVEL010000001">
    <property type="protein sequence ID" value="MBC9811087.1"/>
    <property type="molecule type" value="Genomic_DNA"/>
</dbReference>
<evidence type="ECO:0000313" key="3">
    <source>
        <dbReference type="Proteomes" id="UP000652681"/>
    </source>
</evidence>
<dbReference type="InterPro" id="IPR036291">
    <property type="entry name" value="NAD(P)-bd_dom_sf"/>
</dbReference>
<dbReference type="AlphaFoldDB" id="A0A8J6P431"/>
<comment type="caution">
    <text evidence="2">The sequence shown here is derived from an EMBL/GenBank/DDBJ whole genome shotgun (WGS) entry which is preliminary data.</text>
</comment>
<organism evidence="2 3">
    <name type="scientific">Taishania pollutisoli</name>
    <dbReference type="NCBI Taxonomy" id="2766479"/>
    <lineage>
        <taxon>Bacteria</taxon>
        <taxon>Pseudomonadati</taxon>
        <taxon>Bacteroidota</taxon>
        <taxon>Flavobacteriia</taxon>
        <taxon>Flavobacteriales</taxon>
        <taxon>Crocinitomicaceae</taxon>
        <taxon>Taishania</taxon>
    </lineage>
</organism>
<name>A0A8J6P431_9FLAO</name>
<dbReference type="Gene3D" id="3.40.50.720">
    <property type="entry name" value="NAD(P)-binding Rossmann-like Domain"/>
    <property type="match status" value="1"/>
</dbReference>
<dbReference type="GO" id="GO:0005737">
    <property type="term" value="C:cytoplasm"/>
    <property type="evidence" value="ECO:0007669"/>
    <property type="project" value="TreeGrafter"/>
</dbReference>
<dbReference type="SUPFAM" id="SSF51735">
    <property type="entry name" value="NAD(P)-binding Rossmann-fold domains"/>
    <property type="match status" value="1"/>
</dbReference>
<dbReference type="Proteomes" id="UP000652681">
    <property type="component" value="Unassembled WGS sequence"/>
</dbReference>
<dbReference type="PANTHER" id="PTHR48079">
    <property type="entry name" value="PROTEIN YEEZ"/>
    <property type="match status" value="1"/>
</dbReference>
<dbReference type="RefSeq" id="WP_216713279.1">
    <property type="nucleotide sequence ID" value="NZ_JACVEL010000001.1"/>
</dbReference>
<protein>
    <submittedName>
        <fullName evidence="2">NAD-dependent epimerase/dehydratase family protein</fullName>
    </submittedName>
</protein>
<evidence type="ECO:0000313" key="2">
    <source>
        <dbReference type="EMBL" id="MBC9811087.1"/>
    </source>
</evidence>
<feature type="domain" description="NAD-dependent epimerase/dehydratase" evidence="1">
    <location>
        <begin position="3"/>
        <end position="230"/>
    </location>
</feature>
<gene>
    <name evidence="2" type="ORF">H9Y05_01250</name>
</gene>
<sequence>MKVLVTGPDGVLGSNLVRELLKRNYDVSVLLLEGTNSPTLSGLPITSFYGNITNPESLNEPFSNQDVVIHCAAATNVFPPRNEFINKVNIEGTKNIADACLKHNIKRLIYVGTANSFSYGTTKDKPGVEDTPYLSVRYGLDYMDSKRYAQDYIIDAVKTKGLPAIVVNPTFMIGPYDSKPSSGLMILALHQGRVPGYTSGGKNYVAVKDVAFAIAQAIEKGRIGECYILGNENLTYREAFNKLAQAIDAKPPKRKLANSVVISYGVVNGIMAKLFKFYPAVTKELAIISCDHHYYSAEKARRELDMPQTPIEVAVKECFEWFKENGYLSKK</sequence>
<accession>A0A8J6P431</accession>
<keyword evidence="3" id="KW-1185">Reference proteome</keyword>
<evidence type="ECO:0000259" key="1">
    <source>
        <dbReference type="Pfam" id="PF01370"/>
    </source>
</evidence>
<dbReference type="PANTHER" id="PTHR48079:SF6">
    <property type="entry name" value="NAD(P)-BINDING DOMAIN-CONTAINING PROTEIN-RELATED"/>
    <property type="match status" value="1"/>
</dbReference>
<proteinExistence type="predicted"/>
<dbReference type="Pfam" id="PF01370">
    <property type="entry name" value="Epimerase"/>
    <property type="match status" value="1"/>
</dbReference>
<dbReference type="InterPro" id="IPR051783">
    <property type="entry name" value="NAD(P)-dependent_oxidoreduct"/>
</dbReference>
<dbReference type="InterPro" id="IPR001509">
    <property type="entry name" value="Epimerase_deHydtase"/>
</dbReference>
<reference evidence="2" key="1">
    <citation type="submission" date="2020-09" db="EMBL/GenBank/DDBJ databases">
        <title>Taishania pollutisoli gen. nov., sp. nov., Isolated from Tetrabromobisphenol A-Contaminated Soil.</title>
        <authorList>
            <person name="Chen Q."/>
        </authorList>
    </citation>
    <scope>NUCLEOTIDE SEQUENCE</scope>
    <source>
        <strain evidence="2">CZZ-1</strain>
    </source>
</reference>
<dbReference type="GO" id="GO:0004029">
    <property type="term" value="F:aldehyde dehydrogenase (NAD+) activity"/>
    <property type="evidence" value="ECO:0007669"/>
    <property type="project" value="TreeGrafter"/>
</dbReference>